<dbReference type="GO" id="GO:0016020">
    <property type="term" value="C:membrane"/>
    <property type="evidence" value="ECO:0007669"/>
    <property type="project" value="UniProtKB-SubCell"/>
</dbReference>
<dbReference type="AlphaFoldDB" id="A0ABC8M7B4"/>
<evidence type="ECO:0000256" key="6">
    <source>
        <dbReference type="ARBA" id="ARBA00022723"/>
    </source>
</evidence>
<evidence type="ECO:0000256" key="10">
    <source>
        <dbReference type="ARBA" id="ARBA00022989"/>
    </source>
</evidence>
<dbReference type="EMBL" id="CAKOAT010944043">
    <property type="protein sequence ID" value="CAH8391450.1"/>
    <property type="molecule type" value="Genomic_DNA"/>
</dbReference>
<evidence type="ECO:0000256" key="7">
    <source>
        <dbReference type="ARBA" id="ARBA00022771"/>
    </source>
</evidence>
<evidence type="ECO:0000313" key="14">
    <source>
        <dbReference type="EMBL" id="CAH8391450.1"/>
    </source>
</evidence>
<dbReference type="EC" id="2.3.2.27" evidence="3"/>
<proteinExistence type="predicted"/>
<dbReference type="PANTHER" id="PTHR47568">
    <property type="match status" value="1"/>
</dbReference>
<dbReference type="Pfam" id="PF12483">
    <property type="entry name" value="GIDE"/>
    <property type="match status" value="1"/>
</dbReference>
<feature type="signal peptide" evidence="12">
    <location>
        <begin position="1"/>
        <end position="21"/>
    </location>
</feature>
<feature type="domain" description="E3 Ubiquitin ligase MUL1-like" evidence="13">
    <location>
        <begin position="95"/>
        <end position="216"/>
    </location>
</feature>
<dbReference type="PANTHER" id="PTHR47568:SF3">
    <property type="entry name" value="RING-TYPE E3 UBIQUITIN TRANSFERASE"/>
    <property type="match status" value="1"/>
</dbReference>
<comment type="catalytic activity">
    <reaction evidence="1">
        <text>S-ubiquitinyl-[E2 ubiquitin-conjugating enzyme]-L-cysteine + [acceptor protein]-L-lysine = [E2 ubiquitin-conjugating enzyme]-L-cysteine + N(6)-ubiquitinyl-[acceptor protein]-L-lysine.</text>
        <dbReference type="EC" id="2.3.2.27"/>
    </reaction>
</comment>
<evidence type="ECO:0000256" key="9">
    <source>
        <dbReference type="ARBA" id="ARBA00022833"/>
    </source>
</evidence>
<gene>
    <name evidence="14" type="ORF">ERUC_LOCUS43933</name>
</gene>
<evidence type="ECO:0000256" key="4">
    <source>
        <dbReference type="ARBA" id="ARBA00022679"/>
    </source>
</evidence>
<evidence type="ECO:0000259" key="13">
    <source>
        <dbReference type="Pfam" id="PF12483"/>
    </source>
</evidence>
<sequence>MDPKPLAIAGVLCLGLGLILSSSKKNTSELLRRAILVNDLKGLGECLEDNKEIENLTVLVCGTVGSTSTVENSCLGVFIKETMNTFGSKKKNAFGSVEPKSETITVSRKEVPWYLDDGTARVYVCDYQNAKGFYNTLKEYFSTESVITYFKIIHSELIKKRNRNIHSDGKEKMLITDVDCRKCVQVLEIGTYLTVVGRAVRDKDGSPMVEQAYQFFNGHIQLDEFVTDLESDSEGDGTLSFCVMALGAVLLGLSIMQIDVDGKGSQ</sequence>
<evidence type="ECO:0000313" key="15">
    <source>
        <dbReference type="Proteomes" id="UP001642260"/>
    </source>
</evidence>
<keyword evidence="8" id="KW-0833">Ubl conjugation pathway</keyword>
<feature type="chain" id="PRO_5044763464" description="RING-type E3 ubiquitin transferase" evidence="12">
    <location>
        <begin position="22"/>
        <end position="266"/>
    </location>
</feature>
<dbReference type="GO" id="GO:0008270">
    <property type="term" value="F:zinc ion binding"/>
    <property type="evidence" value="ECO:0007669"/>
    <property type="project" value="UniProtKB-KW"/>
</dbReference>
<dbReference type="GO" id="GO:0061630">
    <property type="term" value="F:ubiquitin protein ligase activity"/>
    <property type="evidence" value="ECO:0007669"/>
    <property type="project" value="UniProtKB-EC"/>
</dbReference>
<evidence type="ECO:0000256" key="1">
    <source>
        <dbReference type="ARBA" id="ARBA00000900"/>
    </source>
</evidence>
<keyword evidence="9" id="KW-0862">Zinc</keyword>
<accession>A0ABC8M7B4</accession>
<keyword evidence="6" id="KW-0479">Metal-binding</keyword>
<name>A0ABC8M7B4_ERUVS</name>
<dbReference type="Proteomes" id="UP001642260">
    <property type="component" value="Unassembled WGS sequence"/>
</dbReference>
<evidence type="ECO:0000256" key="8">
    <source>
        <dbReference type="ARBA" id="ARBA00022786"/>
    </source>
</evidence>
<comment type="caution">
    <text evidence="14">The sequence shown here is derived from an EMBL/GenBank/DDBJ whole genome shotgun (WGS) entry which is preliminary data.</text>
</comment>
<evidence type="ECO:0000256" key="5">
    <source>
        <dbReference type="ARBA" id="ARBA00022692"/>
    </source>
</evidence>
<dbReference type="InterPro" id="IPR044231">
    <property type="entry name" value="SP1/SPL1"/>
</dbReference>
<keyword evidence="5" id="KW-0812">Transmembrane</keyword>
<protein>
    <recommendedName>
        <fullName evidence="3">RING-type E3 ubiquitin transferase</fullName>
        <ecNumber evidence="3">2.3.2.27</ecNumber>
    </recommendedName>
</protein>
<organism evidence="14 15">
    <name type="scientific">Eruca vesicaria subsp. sativa</name>
    <name type="common">Garden rocket</name>
    <name type="synonym">Eruca sativa</name>
    <dbReference type="NCBI Taxonomy" id="29727"/>
    <lineage>
        <taxon>Eukaryota</taxon>
        <taxon>Viridiplantae</taxon>
        <taxon>Streptophyta</taxon>
        <taxon>Embryophyta</taxon>
        <taxon>Tracheophyta</taxon>
        <taxon>Spermatophyta</taxon>
        <taxon>Magnoliopsida</taxon>
        <taxon>eudicotyledons</taxon>
        <taxon>Gunneridae</taxon>
        <taxon>Pentapetalae</taxon>
        <taxon>rosids</taxon>
        <taxon>malvids</taxon>
        <taxon>Brassicales</taxon>
        <taxon>Brassicaceae</taxon>
        <taxon>Brassiceae</taxon>
        <taxon>Eruca</taxon>
    </lineage>
</organism>
<evidence type="ECO:0000256" key="2">
    <source>
        <dbReference type="ARBA" id="ARBA00004141"/>
    </source>
</evidence>
<keyword evidence="4" id="KW-0808">Transferase</keyword>
<keyword evidence="10" id="KW-1133">Transmembrane helix</keyword>
<keyword evidence="7" id="KW-0863">Zinc-finger</keyword>
<keyword evidence="11" id="KW-0472">Membrane</keyword>
<keyword evidence="12" id="KW-0732">Signal</keyword>
<evidence type="ECO:0000256" key="3">
    <source>
        <dbReference type="ARBA" id="ARBA00012483"/>
    </source>
</evidence>
<evidence type="ECO:0000256" key="11">
    <source>
        <dbReference type="ARBA" id="ARBA00023136"/>
    </source>
</evidence>
<reference evidence="14 15" key="1">
    <citation type="submission" date="2022-03" db="EMBL/GenBank/DDBJ databases">
        <authorList>
            <person name="Macdonald S."/>
            <person name="Ahmed S."/>
            <person name="Newling K."/>
        </authorList>
    </citation>
    <scope>NUCLEOTIDE SEQUENCE [LARGE SCALE GENOMIC DNA]</scope>
</reference>
<keyword evidence="15" id="KW-1185">Reference proteome</keyword>
<comment type="subcellular location">
    <subcellularLocation>
        <location evidence="2">Membrane</location>
        <topology evidence="2">Multi-pass membrane protein</topology>
    </subcellularLocation>
</comment>
<dbReference type="InterPro" id="IPR022170">
    <property type="entry name" value="MUL1-like"/>
</dbReference>
<evidence type="ECO:0000256" key="12">
    <source>
        <dbReference type="SAM" id="SignalP"/>
    </source>
</evidence>